<protein>
    <submittedName>
        <fullName evidence="1">Uncharacterized protein</fullName>
    </submittedName>
</protein>
<proteinExistence type="predicted"/>
<keyword evidence="2" id="KW-1185">Reference proteome</keyword>
<dbReference type="AlphaFoldDB" id="A0A9N9TL24"/>
<sequence>MNEEKSRFRKMESVWVKDYRRSNKIGWTEGVIDEVLNAKSYLCKIEGGAVWKRHDRQIEPRERTANDLNFVEKEICEKSIYLLPGDSNRFEVSRLHSVANLLNSRDYYSNK</sequence>
<evidence type="ECO:0000313" key="1">
    <source>
        <dbReference type="EMBL" id="CAG9857885.1"/>
    </source>
</evidence>
<dbReference type="Proteomes" id="UP001153712">
    <property type="component" value="Chromosome 15"/>
</dbReference>
<gene>
    <name evidence="1" type="ORF">PHYEVI_LOCUS4283</name>
</gene>
<dbReference type="EMBL" id="OU900108">
    <property type="protein sequence ID" value="CAG9857885.1"/>
    <property type="molecule type" value="Genomic_DNA"/>
</dbReference>
<dbReference type="OrthoDB" id="6783654at2759"/>
<organism evidence="1 2">
    <name type="scientific">Phyllotreta striolata</name>
    <name type="common">Striped flea beetle</name>
    <name type="synonym">Crioceris striolata</name>
    <dbReference type="NCBI Taxonomy" id="444603"/>
    <lineage>
        <taxon>Eukaryota</taxon>
        <taxon>Metazoa</taxon>
        <taxon>Ecdysozoa</taxon>
        <taxon>Arthropoda</taxon>
        <taxon>Hexapoda</taxon>
        <taxon>Insecta</taxon>
        <taxon>Pterygota</taxon>
        <taxon>Neoptera</taxon>
        <taxon>Endopterygota</taxon>
        <taxon>Coleoptera</taxon>
        <taxon>Polyphaga</taxon>
        <taxon>Cucujiformia</taxon>
        <taxon>Chrysomeloidea</taxon>
        <taxon>Chrysomelidae</taxon>
        <taxon>Galerucinae</taxon>
        <taxon>Alticini</taxon>
        <taxon>Phyllotreta</taxon>
    </lineage>
</organism>
<reference evidence="1" key="1">
    <citation type="submission" date="2022-01" db="EMBL/GenBank/DDBJ databases">
        <authorList>
            <person name="King R."/>
        </authorList>
    </citation>
    <scope>NUCLEOTIDE SEQUENCE</scope>
</reference>
<accession>A0A9N9TL24</accession>
<name>A0A9N9TL24_PHYSR</name>
<evidence type="ECO:0000313" key="2">
    <source>
        <dbReference type="Proteomes" id="UP001153712"/>
    </source>
</evidence>